<dbReference type="EMBL" id="HBUE01248198">
    <property type="protein sequence ID" value="CAG6553029.1"/>
    <property type="molecule type" value="Transcribed_RNA"/>
</dbReference>
<dbReference type="AlphaFoldDB" id="A0A8D8PLC1"/>
<sequence>MLIIRYMGNTLDPLPLNRLCRPRSNKIQHRICHMKLARETCHHHNSTVLARLLLLRVMWFLRLIELHRMRRMRQFQIPHAIFHQGIFRQPTGSFIRRMEQYMILH</sequence>
<dbReference type="EMBL" id="HBUE01355384">
    <property type="protein sequence ID" value="CAG6605363.1"/>
    <property type="molecule type" value="Transcribed_RNA"/>
</dbReference>
<proteinExistence type="predicted"/>
<name>A0A8D8PLC1_CULPI</name>
<accession>A0A8D8PLC1</accession>
<evidence type="ECO:0000313" key="1">
    <source>
        <dbReference type="EMBL" id="CAG6605363.1"/>
    </source>
</evidence>
<reference evidence="1" key="1">
    <citation type="submission" date="2021-05" db="EMBL/GenBank/DDBJ databases">
        <authorList>
            <person name="Alioto T."/>
            <person name="Alioto T."/>
            <person name="Gomez Garrido J."/>
        </authorList>
    </citation>
    <scope>NUCLEOTIDE SEQUENCE</scope>
</reference>
<organism evidence="1">
    <name type="scientific">Culex pipiens</name>
    <name type="common">House mosquito</name>
    <dbReference type="NCBI Taxonomy" id="7175"/>
    <lineage>
        <taxon>Eukaryota</taxon>
        <taxon>Metazoa</taxon>
        <taxon>Ecdysozoa</taxon>
        <taxon>Arthropoda</taxon>
        <taxon>Hexapoda</taxon>
        <taxon>Insecta</taxon>
        <taxon>Pterygota</taxon>
        <taxon>Neoptera</taxon>
        <taxon>Endopterygota</taxon>
        <taxon>Diptera</taxon>
        <taxon>Nematocera</taxon>
        <taxon>Culicoidea</taxon>
        <taxon>Culicidae</taxon>
        <taxon>Culicinae</taxon>
        <taxon>Culicini</taxon>
        <taxon>Culex</taxon>
        <taxon>Culex</taxon>
    </lineage>
</organism>
<protein>
    <submittedName>
        <fullName evidence="1">(northern house mosquito) hypothetical protein</fullName>
    </submittedName>
</protein>